<accession>A0A9D3LPG9</accession>
<reference evidence="2" key="1">
    <citation type="submission" date="2021-01" db="EMBL/GenBank/DDBJ databases">
        <title>A chromosome-scale assembly of European eel, Anguilla anguilla.</title>
        <authorList>
            <person name="Henkel C."/>
            <person name="Jong-Raadsen S.A."/>
            <person name="Dufour S."/>
            <person name="Weltzien F.-A."/>
            <person name="Palstra A.P."/>
            <person name="Pelster B."/>
            <person name="Spaink H.P."/>
            <person name="Van Den Thillart G.E."/>
            <person name="Jansen H."/>
            <person name="Zahm M."/>
            <person name="Klopp C."/>
            <person name="Cedric C."/>
            <person name="Louis A."/>
            <person name="Berthelot C."/>
            <person name="Parey E."/>
            <person name="Roest Crollius H."/>
            <person name="Montfort J."/>
            <person name="Robinson-Rechavi M."/>
            <person name="Bucao C."/>
            <person name="Bouchez O."/>
            <person name="Gislard M."/>
            <person name="Lluch J."/>
            <person name="Milhes M."/>
            <person name="Lampietro C."/>
            <person name="Lopez Roques C."/>
            <person name="Donnadieu C."/>
            <person name="Braasch I."/>
            <person name="Desvignes T."/>
            <person name="Postlethwait J."/>
            <person name="Bobe J."/>
            <person name="Guiguen Y."/>
            <person name="Dirks R."/>
        </authorList>
    </citation>
    <scope>NUCLEOTIDE SEQUENCE</scope>
    <source>
        <strain evidence="2">Tag_6206</strain>
        <tissue evidence="2">Liver</tissue>
    </source>
</reference>
<evidence type="ECO:0000313" key="3">
    <source>
        <dbReference type="Proteomes" id="UP001044222"/>
    </source>
</evidence>
<keyword evidence="3" id="KW-1185">Reference proteome</keyword>
<evidence type="ECO:0000256" key="1">
    <source>
        <dbReference type="SAM" id="MobiDB-lite"/>
    </source>
</evidence>
<evidence type="ECO:0000313" key="2">
    <source>
        <dbReference type="EMBL" id="KAG5834499.1"/>
    </source>
</evidence>
<name>A0A9D3LPG9_ANGAN</name>
<feature type="compositionally biased region" description="Low complexity" evidence="1">
    <location>
        <begin position="1"/>
        <end position="14"/>
    </location>
</feature>
<feature type="region of interest" description="Disordered" evidence="1">
    <location>
        <begin position="1"/>
        <end position="25"/>
    </location>
</feature>
<comment type="caution">
    <text evidence="2">The sequence shown here is derived from an EMBL/GenBank/DDBJ whole genome shotgun (WGS) entry which is preliminary data.</text>
</comment>
<protein>
    <submittedName>
        <fullName evidence="2">Uncharacterized protein</fullName>
    </submittedName>
</protein>
<dbReference type="Proteomes" id="UP001044222">
    <property type="component" value="Chromosome 15"/>
</dbReference>
<gene>
    <name evidence="2" type="ORF">ANANG_G00262160</name>
</gene>
<dbReference type="EMBL" id="JAFIRN010000015">
    <property type="protein sequence ID" value="KAG5834499.1"/>
    <property type="molecule type" value="Genomic_DNA"/>
</dbReference>
<feature type="region of interest" description="Disordered" evidence="1">
    <location>
        <begin position="96"/>
        <end position="138"/>
    </location>
</feature>
<dbReference type="AlphaFoldDB" id="A0A9D3LPG9"/>
<organism evidence="2 3">
    <name type="scientific">Anguilla anguilla</name>
    <name type="common">European freshwater eel</name>
    <name type="synonym">Muraena anguilla</name>
    <dbReference type="NCBI Taxonomy" id="7936"/>
    <lineage>
        <taxon>Eukaryota</taxon>
        <taxon>Metazoa</taxon>
        <taxon>Chordata</taxon>
        <taxon>Craniata</taxon>
        <taxon>Vertebrata</taxon>
        <taxon>Euteleostomi</taxon>
        <taxon>Actinopterygii</taxon>
        <taxon>Neopterygii</taxon>
        <taxon>Teleostei</taxon>
        <taxon>Anguilliformes</taxon>
        <taxon>Anguillidae</taxon>
        <taxon>Anguilla</taxon>
    </lineage>
</organism>
<sequence length="138" mass="15627">MQKQDSMSSDSMTDMKSHPTHWISCGHPFAERTIHPLLVQERRAESCKVRLLRRTISVPAESQFPEYHAELSTESEPGDARMWKKACVSLQPVISAEREPDVSQQPESAARARPAPQSTTRRRASGPRQHVSPPQRNM</sequence>
<proteinExistence type="predicted"/>